<keyword evidence="3 8" id="KW-0479">Metal-binding</keyword>
<evidence type="ECO:0000256" key="7">
    <source>
        <dbReference type="ARBA" id="ARBA00023134"/>
    </source>
</evidence>
<dbReference type="InterPro" id="IPR014100">
    <property type="entry name" value="GTP-bd_Obg/CgtA"/>
</dbReference>
<comment type="caution">
    <text evidence="12">The sequence shown here is derived from an EMBL/GenBank/DDBJ whole genome shotgun (WGS) entry which is preliminary data.</text>
</comment>
<evidence type="ECO:0000259" key="10">
    <source>
        <dbReference type="PROSITE" id="PS51710"/>
    </source>
</evidence>
<accession>A0A501WPB8</accession>
<feature type="binding site" evidence="8">
    <location>
        <begin position="191"/>
        <end position="195"/>
    </location>
    <ligand>
        <name>GTP</name>
        <dbReference type="ChEBI" id="CHEBI:37565"/>
    </ligand>
</feature>
<dbReference type="PANTHER" id="PTHR11702">
    <property type="entry name" value="DEVELOPMENTALLY REGULATED GTP-BINDING PROTEIN-RELATED"/>
    <property type="match status" value="1"/>
</dbReference>
<evidence type="ECO:0000313" key="12">
    <source>
        <dbReference type="EMBL" id="TPE49974.1"/>
    </source>
</evidence>
<dbReference type="EMBL" id="VFRR01000021">
    <property type="protein sequence ID" value="TPE49974.1"/>
    <property type="molecule type" value="Genomic_DNA"/>
</dbReference>
<keyword evidence="5 8" id="KW-0378">Hydrolase</keyword>
<keyword evidence="6 8" id="KW-0460">Magnesium</keyword>
<evidence type="ECO:0000256" key="5">
    <source>
        <dbReference type="ARBA" id="ARBA00022801"/>
    </source>
</evidence>
<comment type="cofactor">
    <cofactor evidence="8">
        <name>Mg(2+)</name>
        <dbReference type="ChEBI" id="CHEBI:18420"/>
    </cofactor>
</comment>
<feature type="binding site" evidence="8">
    <location>
        <begin position="283"/>
        <end position="286"/>
    </location>
    <ligand>
        <name>GTP</name>
        <dbReference type="ChEBI" id="CHEBI:37565"/>
    </ligand>
</feature>
<dbReference type="PROSITE" id="PS51710">
    <property type="entry name" value="G_OBG"/>
    <property type="match status" value="1"/>
</dbReference>
<evidence type="ECO:0000256" key="1">
    <source>
        <dbReference type="ARBA" id="ARBA00007699"/>
    </source>
</evidence>
<feature type="compositionally biased region" description="Polar residues" evidence="9">
    <location>
        <begin position="129"/>
        <end position="144"/>
    </location>
</feature>
<dbReference type="NCBIfam" id="TIGR02729">
    <property type="entry name" value="Obg_CgtA"/>
    <property type="match status" value="1"/>
</dbReference>
<feature type="domain" description="Obg" evidence="11">
    <location>
        <begin position="1"/>
        <end position="159"/>
    </location>
</feature>
<keyword evidence="7 8" id="KW-0342">GTP-binding</keyword>
<dbReference type="HAMAP" id="MF_01454">
    <property type="entry name" value="GTPase_Obg"/>
    <property type="match status" value="1"/>
</dbReference>
<comment type="function">
    <text evidence="8">An essential GTPase which binds GTP, GDP and possibly (p)ppGpp with moderate affinity, with high nucleotide exchange rates and a fairly low GTP hydrolysis rate. Plays a role in control of the cell cycle, stress response, ribosome biogenesis and in those bacteria that undergo differentiation, in morphogenesis control.</text>
</comment>
<proteinExistence type="inferred from homology"/>
<dbReference type="OrthoDB" id="9807318at2"/>
<keyword evidence="2 8" id="KW-0963">Cytoplasm</keyword>
<keyword evidence="4 8" id="KW-0547">Nucleotide-binding</keyword>
<feature type="binding site" evidence="8">
    <location>
        <begin position="166"/>
        <end position="173"/>
    </location>
    <ligand>
        <name>GTP</name>
        <dbReference type="ChEBI" id="CHEBI:37565"/>
    </ligand>
</feature>
<feature type="region of interest" description="Disordered" evidence="9">
    <location>
        <begin position="370"/>
        <end position="397"/>
    </location>
</feature>
<dbReference type="RefSeq" id="WP_140589232.1">
    <property type="nucleotide sequence ID" value="NZ_VFRR01000021.1"/>
</dbReference>
<evidence type="ECO:0000259" key="11">
    <source>
        <dbReference type="PROSITE" id="PS51883"/>
    </source>
</evidence>
<dbReference type="SUPFAM" id="SSF82051">
    <property type="entry name" value="Obg GTP-binding protein N-terminal domain"/>
    <property type="match status" value="1"/>
</dbReference>
<dbReference type="FunFam" id="2.70.210.12:FF:000001">
    <property type="entry name" value="GTPase Obg"/>
    <property type="match status" value="1"/>
</dbReference>
<sequence length="397" mass="44026">MKFVDEATIYVRAGKGGNGCMSFWREKFVAKGGPDGGDGGDGGSVILVADEQLNTLIDYRFTRKYLAENGEGGMGRDMTGKKGQDLYLKVPVGTTVIDEDTGETLGDLTQVGEELKVAQGGRKGLGNTRFKSSTNRAPRQTTKGTVGEERNLKLEMKVIADVGLLGLPNAGKSTFIRAVSSAKPKVADYPFTTLVPNLGVVKVKRHQSFVIADIPGIIEGASEGAGLGIRFLKHLVRNRILLHVVDMAPWDEITPAQAAQIAVNELEQFSPTLAQRERWLVLNKIDMVPEAELEERCQSVIDALQWEGKTYRVAAISGEGTEILCLDLMTRLDEMRLILAEDDDAREQERQIRERIDEEGRERILALRSKRRHSPVDDEDEFDDDDDDYDVEVEYVR</sequence>
<dbReference type="GO" id="GO:0003924">
    <property type="term" value="F:GTPase activity"/>
    <property type="evidence" value="ECO:0007669"/>
    <property type="project" value="UniProtKB-UniRule"/>
</dbReference>
<dbReference type="InterPro" id="IPR027417">
    <property type="entry name" value="P-loop_NTPase"/>
</dbReference>
<dbReference type="Pfam" id="PF01018">
    <property type="entry name" value="GTP1_OBG"/>
    <property type="match status" value="1"/>
</dbReference>
<feature type="binding site" evidence="8">
    <location>
        <begin position="213"/>
        <end position="216"/>
    </location>
    <ligand>
        <name>GTP</name>
        <dbReference type="ChEBI" id="CHEBI:37565"/>
    </ligand>
</feature>
<dbReference type="InterPro" id="IPR031167">
    <property type="entry name" value="G_OBG"/>
</dbReference>
<dbReference type="InterPro" id="IPR045086">
    <property type="entry name" value="OBG_GTPase"/>
</dbReference>
<evidence type="ECO:0000256" key="8">
    <source>
        <dbReference type="HAMAP-Rule" id="MF_01454"/>
    </source>
</evidence>
<dbReference type="InterPro" id="IPR006073">
    <property type="entry name" value="GTP-bd"/>
</dbReference>
<dbReference type="NCBIfam" id="NF008956">
    <property type="entry name" value="PRK12299.1"/>
    <property type="match status" value="1"/>
</dbReference>
<feature type="binding site" evidence="8">
    <location>
        <position position="173"/>
    </location>
    <ligand>
        <name>Mg(2+)</name>
        <dbReference type="ChEBI" id="CHEBI:18420"/>
    </ligand>
</feature>
<protein>
    <recommendedName>
        <fullName evidence="8">GTPase Obg</fullName>
        <ecNumber evidence="8">3.6.5.-</ecNumber>
    </recommendedName>
    <alternativeName>
        <fullName evidence="8">GTP-binding protein Obg</fullName>
    </alternativeName>
</protein>
<evidence type="ECO:0000313" key="13">
    <source>
        <dbReference type="Proteomes" id="UP000315901"/>
    </source>
</evidence>
<dbReference type="Proteomes" id="UP000315901">
    <property type="component" value="Unassembled WGS sequence"/>
</dbReference>
<dbReference type="PROSITE" id="PS51883">
    <property type="entry name" value="OBG"/>
    <property type="match status" value="1"/>
</dbReference>
<reference evidence="12 13" key="1">
    <citation type="submission" date="2019-06" db="EMBL/GenBank/DDBJ databases">
        <title>A novel bacterium of genus Marinomonas, isolated from coastal sand.</title>
        <authorList>
            <person name="Huang H."/>
            <person name="Mo K."/>
            <person name="Hu Y."/>
        </authorList>
    </citation>
    <scope>NUCLEOTIDE SEQUENCE [LARGE SCALE GENOMIC DNA]</scope>
    <source>
        <strain evidence="12 13">HB171799</strain>
    </source>
</reference>
<dbReference type="InterPro" id="IPR036726">
    <property type="entry name" value="GTP1_OBG_dom_sf"/>
</dbReference>
<dbReference type="GO" id="GO:0043022">
    <property type="term" value="F:ribosome binding"/>
    <property type="evidence" value="ECO:0007669"/>
    <property type="project" value="UniProtKB-ARBA"/>
</dbReference>
<dbReference type="PIRSF" id="PIRSF002401">
    <property type="entry name" value="GTP_bd_Obg/CgtA"/>
    <property type="match status" value="1"/>
</dbReference>
<dbReference type="Gene3D" id="3.40.50.300">
    <property type="entry name" value="P-loop containing nucleotide triphosphate hydrolases"/>
    <property type="match status" value="1"/>
</dbReference>
<dbReference type="EC" id="3.6.5.-" evidence="8"/>
<dbReference type="PRINTS" id="PR00326">
    <property type="entry name" value="GTP1OBG"/>
</dbReference>
<dbReference type="AlphaFoldDB" id="A0A501WPB8"/>
<gene>
    <name evidence="12" type="primary">cgtA</name>
    <name evidence="8" type="synonym">obg</name>
    <name evidence="12" type="ORF">FJM67_10885</name>
</gene>
<keyword evidence="13" id="KW-1185">Reference proteome</keyword>
<dbReference type="InterPro" id="IPR006074">
    <property type="entry name" value="GTP1-OBG_CS"/>
</dbReference>
<dbReference type="GO" id="GO:0005525">
    <property type="term" value="F:GTP binding"/>
    <property type="evidence" value="ECO:0007669"/>
    <property type="project" value="UniProtKB-UniRule"/>
</dbReference>
<comment type="subunit">
    <text evidence="8">Monomer.</text>
</comment>
<dbReference type="Pfam" id="PF01926">
    <property type="entry name" value="MMR_HSR1"/>
    <property type="match status" value="1"/>
</dbReference>
<evidence type="ECO:0000256" key="2">
    <source>
        <dbReference type="ARBA" id="ARBA00022490"/>
    </source>
</evidence>
<dbReference type="GO" id="GO:0042254">
    <property type="term" value="P:ribosome biogenesis"/>
    <property type="evidence" value="ECO:0007669"/>
    <property type="project" value="UniProtKB-UniRule"/>
</dbReference>
<comment type="subcellular location">
    <subcellularLocation>
        <location evidence="8">Cytoplasm</location>
    </subcellularLocation>
</comment>
<evidence type="ECO:0000256" key="3">
    <source>
        <dbReference type="ARBA" id="ARBA00022723"/>
    </source>
</evidence>
<dbReference type="SUPFAM" id="SSF52540">
    <property type="entry name" value="P-loop containing nucleoside triphosphate hydrolases"/>
    <property type="match status" value="1"/>
</dbReference>
<name>A0A501WPB8_9GAMM</name>
<dbReference type="GO" id="GO:0000287">
    <property type="term" value="F:magnesium ion binding"/>
    <property type="evidence" value="ECO:0007669"/>
    <property type="project" value="InterPro"/>
</dbReference>
<feature type="binding site" evidence="8">
    <location>
        <begin position="314"/>
        <end position="316"/>
    </location>
    <ligand>
        <name>GTP</name>
        <dbReference type="ChEBI" id="CHEBI:37565"/>
    </ligand>
</feature>
<organism evidence="12 13">
    <name type="scientific">Maribrevibacterium harenarium</name>
    <dbReference type="NCBI Taxonomy" id="2589817"/>
    <lineage>
        <taxon>Bacteria</taxon>
        <taxon>Pseudomonadati</taxon>
        <taxon>Pseudomonadota</taxon>
        <taxon>Gammaproteobacteria</taxon>
        <taxon>Oceanospirillales</taxon>
        <taxon>Oceanospirillaceae</taxon>
        <taxon>Maribrevibacterium</taxon>
    </lineage>
</organism>
<evidence type="ECO:0000256" key="9">
    <source>
        <dbReference type="SAM" id="MobiDB-lite"/>
    </source>
</evidence>
<evidence type="ECO:0000256" key="4">
    <source>
        <dbReference type="ARBA" id="ARBA00022741"/>
    </source>
</evidence>
<feature type="region of interest" description="Disordered" evidence="9">
    <location>
        <begin position="122"/>
        <end position="145"/>
    </location>
</feature>
<dbReference type="Gene3D" id="2.70.210.12">
    <property type="entry name" value="GTP1/OBG domain"/>
    <property type="match status" value="1"/>
</dbReference>
<dbReference type="CDD" id="cd01898">
    <property type="entry name" value="Obg"/>
    <property type="match status" value="1"/>
</dbReference>
<dbReference type="GO" id="GO:0005737">
    <property type="term" value="C:cytoplasm"/>
    <property type="evidence" value="ECO:0007669"/>
    <property type="project" value="UniProtKB-SubCell"/>
</dbReference>
<dbReference type="PROSITE" id="PS00905">
    <property type="entry name" value="GTP1_OBG"/>
    <property type="match status" value="1"/>
</dbReference>
<feature type="compositionally biased region" description="Acidic residues" evidence="9">
    <location>
        <begin position="377"/>
        <end position="397"/>
    </location>
</feature>
<dbReference type="InterPro" id="IPR006169">
    <property type="entry name" value="GTP1_OBG_dom"/>
</dbReference>
<dbReference type="NCBIfam" id="NF008955">
    <property type="entry name" value="PRK12297.1"/>
    <property type="match status" value="1"/>
</dbReference>
<feature type="binding site" evidence="8">
    <location>
        <position position="193"/>
    </location>
    <ligand>
        <name>Mg(2+)</name>
        <dbReference type="ChEBI" id="CHEBI:18420"/>
    </ligand>
</feature>
<feature type="domain" description="OBG-type G" evidence="10">
    <location>
        <begin position="160"/>
        <end position="333"/>
    </location>
</feature>
<evidence type="ECO:0000256" key="6">
    <source>
        <dbReference type="ARBA" id="ARBA00022842"/>
    </source>
</evidence>
<dbReference type="PANTHER" id="PTHR11702:SF31">
    <property type="entry name" value="MITOCHONDRIAL RIBOSOME-ASSOCIATED GTPASE 2"/>
    <property type="match status" value="1"/>
</dbReference>
<comment type="similarity">
    <text evidence="1 8">Belongs to the TRAFAC class OBG-HflX-like GTPase superfamily. OBG GTPase family.</text>
</comment>